<evidence type="ECO:0000313" key="3">
    <source>
        <dbReference type="Proteomes" id="UP000240883"/>
    </source>
</evidence>
<keyword evidence="3" id="KW-1185">Reference proteome</keyword>
<feature type="region of interest" description="Disordered" evidence="1">
    <location>
        <begin position="290"/>
        <end position="321"/>
    </location>
</feature>
<dbReference type="OrthoDB" id="5275938at2759"/>
<protein>
    <recommendedName>
        <fullName evidence="4">BTB domain-containing protein</fullName>
    </recommendedName>
</protein>
<sequence length="321" mass="35687">MGLRRKKLVLDDDPDMMIIIMRIAHLDFLDLKAKKFTFEQLLQLARICEKYDTNHLLTLVIDAWLEPHRNKVLRPGYEQWLCVAHQFGLEDDYLRLVKHLTLNCEVDAEGELLALDSANRLSGYFPANSLRCIRYARQKTLASFLTTLYGHVDAMIESNTCIAPQTTTPPLEPAECTECTLLNHSSMIRHLKMVGYWPHRHQASLRDSVSTVFEQLTSVQVLQWRPRYDSSTSFTNAGASAASVASAVAHRHDRCDAGRALAVKIQGVLERMEQPVLVETVDKLRSNAGTLHGASAASPSTDASATPAVPPTAAAVASDPR</sequence>
<reference evidence="2 3" key="1">
    <citation type="journal article" date="2018" name="Front. Microbiol.">
        <title>Genome-Wide Analysis of Corynespora cassiicola Leaf Fall Disease Putative Effectors.</title>
        <authorList>
            <person name="Lopez D."/>
            <person name="Ribeiro S."/>
            <person name="Label P."/>
            <person name="Fumanal B."/>
            <person name="Venisse J.S."/>
            <person name="Kohler A."/>
            <person name="de Oliveira R.R."/>
            <person name="Labutti K."/>
            <person name="Lipzen A."/>
            <person name="Lail K."/>
            <person name="Bauer D."/>
            <person name="Ohm R.A."/>
            <person name="Barry K.W."/>
            <person name="Spatafora J."/>
            <person name="Grigoriev I.V."/>
            <person name="Martin F.M."/>
            <person name="Pujade-Renaud V."/>
        </authorList>
    </citation>
    <scope>NUCLEOTIDE SEQUENCE [LARGE SCALE GENOMIC DNA]</scope>
    <source>
        <strain evidence="2 3">Philippines</strain>
    </source>
</reference>
<organism evidence="2 3">
    <name type="scientific">Corynespora cassiicola Philippines</name>
    <dbReference type="NCBI Taxonomy" id="1448308"/>
    <lineage>
        <taxon>Eukaryota</taxon>
        <taxon>Fungi</taxon>
        <taxon>Dikarya</taxon>
        <taxon>Ascomycota</taxon>
        <taxon>Pezizomycotina</taxon>
        <taxon>Dothideomycetes</taxon>
        <taxon>Pleosporomycetidae</taxon>
        <taxon>Pleosporales</taxon>
        <taxon>Corynesporascaceae</taxon>
        <taxon>Corynespora</taxon>
    </lineage>
</organism>
<accession>A0A2T2N736</accession>
<dbReference type="AlphaFoldDB" id="A0A2T2N736"/>
<proteinExistence type="predicted"/>
<dbReference type="EMBL" id="KZ678145">
    <property type="protein sequence ID" value="PSN61219.1"/>
    <property type="molecule type" value="Genomic_DNA"/>
</dbReference>
<dbReference type="Proteomes" id="UP000240883">
    <property type="component" value="Unassembled WGS sequence"/>
</dbReference>
<gene>
    <name evidence="2" type="ORF">BS50DRAFT_578605</name>
</gene>
<feature type="compositionally biased region" description="Low complexity" evidence="1">
    <location>
        <begin position="294"/>
        <end position="321"/>
    </location>
</feature>
<evidence type="ECO:0008006" key="4">
    <source>
        <dbReference type="Google" id="ProtNLM"/>
    </source>
</evidence>
<dbReference type="STRING" id="1448308.A0A2T2N736"/>
<evidence type="ECO:0000256" key="1">
    <source>
        <dbReference type="SAM" id="MobiDB-lite"/>
    </source>
</evidence>
<name>A0A2T2N736_CORCC</name>
<evidence type="ECO:0000313" key="2">
    <source>
        <dbReference type="EMBL" id="PSN61219.1"/>
    </source>
</evidence>